<reference evidence="3 4" key="1">
    <citation type="journal article" date="2013" name="J. Mol. Microbiol. Biotechnol.">
        <title>Analysis of the Complete Genomes of Acholeplasma brassicae , A. palmae and A. laidlawii and Their Comparison to the Obligate Parasites from ' Candidatus Phytoplasma'.</title>
        <authorList>
            <person name="Kube M."/>
            <person name="Siewert C."/>
            <person name="Migdoll A.M."/>
            <person name="Duduk B."/>
            <person name="Holz S."/>
            <person name="Rabus R."/>
            <person name="Seemuller E."/>
            <person name="Mitrovic J."/>
            <person name="Muller I."/>
            <person name="Buttner C."/>
            <person name="Reinhardt R."/>
        </authorList>
    </citation>
    <scope>NUCLEOTIDE SEQUENCE [LARGE SCALE GENOMIC DNA]</scope>
    <source>
        <strain evidence="3 4">J233</strain>
    </source>
</reference>
<dbReference type="InterPro" id="IPR002105">
    <property type="entry name" value="Dockerin_1_rpt"/>
</dbReference>
<dbReference type="InterPro" id="IPR016134">
    <property type="entry name" value="Dockerin_dom"/>
</dbReference>
<dbReference type="Pfam" id="PF09479">
    <property type="entry name" value="Flg_new"/>
    <property type="match status" value="3"/>
</dbReference>
<dbReference type="STRING" id="1318466.BN85406700"/>
<dbReference type="EMBL" id="FO681347">
    <property type="protein sequence ID" value="CCV64247.1"/>
    <property type="molecule type" value="Genomic_DNA"/>
</dbReference>
<dbReference type="Proteomes" id="UP000032740">
    <property type="component" value="Chromosome"/>
</dbReference>
<dbReference type="HOGENOM" id="CLU_223227_0_0_14"/>
<dbReference type="InterPro" id="IPR042229">
    <property type="entry name" value="Listeria/Bacterioides_rpt_sf"/>
</dbReference>
<dbReference type="Gene3D" id="2.60.40.4270">
    <property type="entry name" value="Listeria-Bacteroides repeat domain"/>
    <property type="match status" value="1"/>
</dbReference>
<evidence type="ECO:0000313" key="3">
    <source>
        <dbReference type="EMBL" id="CCV64247.1"/>
    </source>
</evidence>
<dbReference type="CDD" id="cd14256">
    <property type="entry name" value="Dockerin_I"/>
    <property type="match status" value="1"/>
</dbReference>
<evidence type="ECO:0000256" key="1">
    <source>
        <dbReference type="ARBA" id="ARBA00004196"/>
    </source>
</evidence>
<dbReference type="Pfam" id="PF00404">
    <property type="entry name" value="Dockerin_1"/>
    <property type="match status" value="1"/>
</dbReference>
<evidence type="ECO:0000313" key="4">
    <source>
        <dbReference type="Proteomes" id="UP000032740"/>
    </source>
</evidence>
<dbReference type="SUPFAM" id="SSF63446">
    <property type="entry name" value="Type I dockerin domain"/>
    <property type="match status" value="1"/>
</dbReference>
<dbReference type="GO" id="GO:0000272">
    <property type="term" value="P:polysaccharide catabolic process"/>
    <property type="evidence" value="ECO:0007669"/>
    <property type="project" value="InterPro"/>
</dbReference>
<proteinExistence type="predicted"/>
<feature type="domain" description="Dockerin" evidence="2">
    <location>
        <begin position="5232"/>
        <end position="5298"/>
    </location>
</feature>
<sequence length="5300" mass="589918">MKRRVISRLIVLILAFTLVYGFLTLYKGYTEERYISGELLDAQTGGYFGGNGDISNPYIISKKADMEYLSTSVASGNTYKDKYFSVVASVGSLNLGNFSPIGTTAAPFNGSFDGNHVEFKLDVKTEKEYQGLFGVVGYGTIKNLSVKGSITAASHVGAVVGLLQNAGTVENVYNLANIEGVNYVGGLVGRVIRGTVKSGYNTGNITATGSHAGGVVGYLGNGSNNSALVVIRDVYNRGEILAHMYAGGIVGYAEHTNQIVNAYNAGLVSANSGANGITYESNTLRTIRSNVYYDISILVSYDQKRAVKPQILGNDYGKTSDFLLGENTKLSTDNWHFEKQNGDYAYYPQLKVFAENNNKEIKNDSLRSVEYFVGNGLGTKEMPFLIKNAEDMYKLSEDVLKGNSYLNFYFKVDDKIEQIELGNFNAIGTSAKPFQGIFDGNGVNFVLEINKTAEDYQGLFGYITTGAVLENFSISGSITGKSNVGSAVGRVVRGIVRNIYNEATVTAIGSYAGGIAGFIGNGESNNSLVVITNTYNRGEILAKAYAGGIVGYAEHTNQITNAYNAGLVSADSTASGVAFESNTLRTNRTNTYYDITVTANYAQKNLVKPSPEPSTQGINSGIFFKNMSNRLGSGFDFKEMGQGYAYYPQLSYFSKNSNPKIAEKSLESVKVNIGDGLGTEDLPFIIKNVEELIDLRTKVSNGNTYKGFYFKIADEVKEMELGNWEAIGTTAAPFNGSFDGNHVEFKLDVKTEKEYQGLFGVVGYGTIKNLSVKGSITAASHVGAVVGLLQNAGTVENVYNLANIEGVNYVGGLVGRVIRGTVKSGYNTGNITATGSHAGGVVGYLGNGSNNSALVVIRDVYNRGEILAHMYAGGIVGYAEHTNQIVNAYNAGLVSANSGANGITYESNTLRTIRSNVYYDVSLYASYTKKRNNIPDITLGGNRLDKTTFFEDSMVSKGFSSTTWFFKAIEGNYAYYPQLRVFSESENERIVGDSIQSVITNPFMGDGTEASPYIIRNAKDMEILANSINEEFDALDTYYLVSSTVYDIDLNTVDYKPIGSKETPFKGHFDGNYANFNLDLIGDNYQGLFGYISKDATIKNLSTSGNLEGKDYVGSIVAYNEGIVENVYSRTNVKGNNYVSGLIGLNLGFLNMAYNTGEINGTGDYVGGLVGFNKGLVSNGFNGSRIRGNKHLGAIIGYNDNGEITSLYYDETIIKFDDIENINKPIRGISNIDDTHNINGLLKEEIHGLNIIGKSENQLDFDDQLWTLTDVKGLYDYYPQIKAFASHASAKIKENSIISARTIRFAAGNGTKKNPYIIRDENDMKALSDVTRDNDPLTGLYFKVMDGVEVLDLTPTELGFAPIGPNASRQFKGGFDGNNTTIILNINQSGTDYRGLFGYLGVNSEITNIRLEGNIVARNRIGALAGEASGAIIENIYNNITVTGGQYTSGLIGYISDTKIINSYNMANITSSSRDVGGIVGLGQRSSIINSFNYGNIQGTQVIGGIIGYANGNMTLENVYNRGSIRATVTSGDSWTGGIIGASYTNSTLINSYSAGSVITRTNNRIGGIIGGVSGTTYEENSYYDSTIIEADLLAKGYYAPTKAIFNKENQDTVRPVEKNELTNTQLLDESIFEYVKAKKERVYYPQLRIFSNSKNEQVKKDSLQSVESYIFVGDGTELAPYIIVNKYDMETLSNLVNSGITFKDNYFKVKENVESMDLTFGIDFNPIGSKQNPFEGNFDGKYTRFNVDIKSGDYTGLFGYTSENASIKNLSVSGKIKGNNYTGSVVGYNEGKLTNVYSIASVEGSDYTAGIAGYNSGDINSVYHIGDLLGANYVGGIVGYNNGFVKDAYVSSTIFGKDNVGGIIGFNDTGIVDYVYYNESKVDVSNLNAYKKPIYAVSNAENLENVKGVTTNDLYSKQVTFSDEKNWLKETSSGFYAYYPQLIGFTTNKNYAVILTNSKESVTVSRFNEGSGTETDPYIIRTEYDMEAVSQMTQAGYTLEGIFFKVAEDVELIDLTNLKTLYIPIGNLSKPFQGSFEGTHTRFILSIERTNAEYQGLFGVIGTKGIVNAVSTEGKVSAKNFAGGIAGRNYGLITNSYNLADIYTTSNYAGGIVGYHEGTLNNTYNTGTIHTDYRYAGGIAGASNKNSEITNSYNTGNISSKDHYVGGIIGYAYGNIKNTYSSGLVTGYSLGGVAGVINGGNIENSYYILETMVESSITNKPTKAVGNQNDTETVKGIYKNQLTGDELFGITLDMNVFILRQSDLLDAYYPQLKVFTESNIEKIKEDSLTSVHNKLFYGEGTENLPYKVYSAYDLRALGIAVKQDFNTNEVWFKVVEKQNLDLELIRKNYVPIGTKNNPFDGNFDGNSTEITVNIDSSEDYQGLFGFTSPNAILKNFTLKGEVKGNNYVGGLVGYNQATLENIISTVDVIGNNYVGGMSGYNKANVSNIAVKSNIVGSQYVGGLFGIAEDTNIELSYFMGTINASSNYVGGLVSHAINTEIKNSFAYGKIESSGSYTGGLVGKLEQGSILNSYAQIDITSNGKTVGGIVGYNSGSISNVFYSGRLKAQDILGGIAGISIGSIEKAYYNQTELDFMRNVKGYKVPKTAIYNTTDTEDVASRKLEGMTGKYAIGMTVEQMDLDPQLYFVKEGYDFTSYFPELKVFKNHTNEVFKEDSLVSITYNKIKGKGTVNDPYIIYDGYDMMIIYQYVANEIVFTNKYFKVADGVKTIDLTLEDIDYAPIGTNEFAFDANFNGNGANFIIKLNDITQDYRGIFHTLGKNAVVSNLSVSGTISGKSYVGSVAGRNLGKIENVSSSVKIYSSDGNDIGGIVGYNEGIIINATNNEYIESNGTYTGGIAGQNSGTISQSFNKGRIVAYSNVGGITGKNIGTITNTHNSATINGETVVGGIAGETNGSITFSYNSGNITAQESIIGGIAGIIKNTTGNASVNDVYNSGIITSNGKDISQAGGIVGNFDGGNIYDAYHFGSVYANKERGMIVGMYVSGSISRTYYDIDKLEQDKHPKLFKPTEAVYDKKDFSGIKGLYHGQMIGNSIGNTKNQMNIYHAGSFTTLPSVKENSFYPQISYFANHQDETVKADSLKSVTSKTFILGKGTKADPYIIRNESDWIALVQSTNSGNDYKDVYFKIHEIVDELNFMDAEEDYPFVPVGLLDTPFNGILDGNGANIKIKTTESRDYQALFGHLGESAEIRNLSVSGIISGNKYVAGIAALNKGLIEQVYNQATIEGNEYVSGISGSNEGIIRNVYNHGTIKGKNYVAGIVGDNKNTLENSYNSGVIYGKTNVGAIAGFITANSITNSYYDKTILNSYRDFNGYLKPTQATSNSPDSDTVKGLDYSFMTETDSLGTGSLKVNFKNANGIWTTNYNLSDLRHYPQLAVFSRNSQSHIAELSKTSTLNQIYEITFDENKDNDTNSNVSYVIANQHFKLYIPQKVGYKFTGWYLHRGDEILQVTNEKGESLRAFDFNENIKLIANYEIAYHTVTFVDGNGKVVSKMEVRHGFTAETPIGIIPSKKSDLLYVYKFVKWDFDFNTPIEKPTVIEGTYEAIDRYYTITYFDGDNNVFDTEKVEFEKLAKGTKKIPTKLAVGNDAYKFVQWDFDFNTPVTQNHRVYAEFSRVDRYYDISFYNDNGEFIELQRVEYLDSAKAPEKLPVKEESRQFSYKFKGWDKDFTNVTENLDVYAVFEQTIRKYNVTFIDGNGVIFATQQVEFGKNAAIPVGIPRKDPKDDITAYKFIEWDNSLDRIVEDRTLTARFIEVPRYYEVIFYDGDNNEVSRQTVEYLDKAIEPTVEITKSPSKEYIYEFSKWDKAFDAVESNLEIHPEFKESLRPYKVYFLDGNNDIYAEQTVLYGQNAVLPEGKPRKQAVGETGYKFVSWNTNYHNIQGETTVTANFTEVERYYYVTFMRGTMILKTDKVEYGYEAVAPTKLFDTHPKENQGYEYYFISWDKDFSFIEQDLTVNLKYGDRLKEYTVTLIIGEEQTTQIVKWGQNVIFPTNVTKKATEQIVYKFKNWSNDGKSIKQDMTIEAIFDEIYNYYEVKFYDGNNRLIKTDKVKPGEDAIEPLNVSKMKTNDTVFVFVNWDKDFTEVTSNLDVYAQFKEVDRYYEVIFLNHDGTELSRQLVEYGKDAKLPENPTKPSTDMYEYQFEKWDDTHTMIASNKTLKPIFSEKVKAFEVIFKDGDGNILSTQYIEYGKNAIAPEDTTKTPTDTIYYVFIGWNKEYTNITKNIVIEPEFKEVDRYYDVTFLGENNEVLDKQVIEYGKDAVDPRPKLQVVIMGENQDKVYAVVAWDKTFTNVKSNLNIHAIYEIVDRYYEVIFLNHDGTELSRQTIEYGKAAIEPTHPEKVGNEDFRYDFEKWSEDFSFVTSNLEIYAVFKESKTKYTVTFLDGDGNVFDTQVVLYGKDAVSPGKPGKSPLPKEMYVFTGWKESLLDVKEDRTITPLFDKTVRAFTVIFKDASGNTLKVETVEYGKNATAPTQIPEKEGTHYITYVPTWDKPFDNITEDLVIELYYKEIERIFEAKFLDYKGDILKTVTGPYETFITLPEDPEKPMTDIYRYVFIGWNPEFSETLTKDVTYTPVFDEILRLYTVTFKDGNGEVFDIQDIPYGNSPVVPKGTPEKEATQQYYYVFRMWESTNFKVYQDTTIESIYYRFLQQYKVTFIDENGRELKVQMVEYGTGATAPESDIIPTKPQTHMYTYVFTGWDKAFSYITEDITIQVVYTAALRKYTYTFYDDDQTTIIKRIIGHYGDKIVQPEDPKKESKPGYEYQFIGWSPQPADLLTQDVTFVAIYKEIPKILKVIFIDGNGEVFEIQEVKYHGAASTPNRIPLKNPNAVYEYAFVGWIESYDDITEDTYVYAEFEQALRKYTVIFMIFDDKKEIKVEYGRSAYGKVPTPIVTGYRFIKWDRDLSSITANITTKAIMEANDYVIRFHQGTENDEKVIKPVIGDMDELVKKYDEKIQLPKISYKRQGYDFIGWRTEDTDYPVYSDMHTFTLKEEGLELYAMWQPIVYNITYDLDGGTANNDTEFTVEDTVILNEAKKDNYIFQGWYLVEGQIEPENKQKQAIETISKMMIQSFNRVNVSFMNELSDTEEIEQKDIKVDKITEGTVGNITLRARYQVGLIQLKEESKVNMNMYHADIATTKLIEERVKYDDADPVYLIGKGIYLNQTLGELRTKFINDNLVFLDSNNKELSDDKVVATGYQIVVRSDDNPNQVLDRVHIVLYGDTNGDGDITFADRNIMSNYINKSNTNIYASRLLAADVNRDGDITFADRNIISNHINKSNPIWS</sequence>
<dbReference type="Gene3D" id="2.160.20.110">
    <property type="match status" value="10"/>
</dbReference>
<gene>
    <name evidence="3" type="ORF">BN85406700</name>
</gene>
<dbReference type="KEGG" id="apal:BN85406700"/>
<organism evidence="3 4">
    <name type="scientific">Alteracholeplasma palmae (strain ATCC 49389 / J233)</name>
    <name type="common">Acholeplasma palmae</name>
    <dbReference type="NCBI Taxonomy" id="1318466"/>
    <lineage>
        <taxon>Bacteria</taxon>
        <taxon>Bacillati</taxon>
        <taxon>Mycoplasmatota</taxon>
        <taxon>Mollicutes</taxon>
        <taxon>Acholeplasmatales</taxon>
        <taxon>Acholeplasmataceae</taxon>
        <taxon>Acholeplasma</taxon>
    </lineage>
</organism>
<dbReference type="RefSeq" id="WP_026658426.1">
    <property type="nucleotide sequence ID" value="NC_022538.1"/>
</dbReference>
<dbReference type="InterPro" id="IPR036439">
    <property type="entry name" value="Dockerin_dom_sf"/>
</dbReference>
<keyword evidence="4" id="KW-1185">Reference proteome</keyword>
<comment type="subcellular location">
    <subcellularLocation>
        <location evidence="1">Cell envelope</location>
    </subcellularLocation>
</comment>
<evidence type="ECO:0000259" key="2">
    <source>
        <dbReference type="PROSITE" id="PS51766"/>
    </source>
</evidence>
<dbReference type="GO" id="GO:0004553">
    <property type="term" value="F:hydrolase activity, hydrolyzing O-glycosyl compounds"/>
    <property type="evidence" value="ECO:0007669"/>
    <property type="project" value="InterPro"/>
</dbReference>
<dbReference type="GO" id="GO:0030313">
    <property type="term" value="C:cell envelope"/>
    <property type="evidence" value="ECO:0007669"/>
    <property type="project" value="UniProtKB-SubCell"/>
</dbReference>
<dbReference type="InterPro" id="IPR013378">
    <property type="entry name" value="InlB-like_B-rpt"/>
</dbReference>
<accession>U4KKQ5</accession>
<dbReference type="OrthoDB" id="383566at2"/>
<protein>
    <recommendedName>
        <fullName evidence="2">Dockerin domain-containing protein</fullName>
    </recommendedName>
</protein>
<name>U4KKQ5_ALTPJ</name>
<dbReference type="PROSITE" id="PS51766">
    <property type="entry name" value="DOCKERIN"/>
    <property type="match status" value="1"/>
</dbReference>
<dbReference type="Gene3D" id="1.10.1330.10">
    <property type="entry name" value="Dockerin domain"/>
    <property type="match status" value="1"/>
</dbReference>